<evidence type="ECO:0000256" key="1">
    <source>
        <dbReference type="ARBA" id="ARBA00022679"/>
    </source>
</evidence>
<name>A0ABS4NU28_9BACL</name>
<evidence type="ECO:0000256" key="2">
    <source>
        <dbReference type="ARBA" id="ARBA00023315"/>
    </source>
</evidence>
<organism evidence="4 5">
    <name type="scientific">Paenibacillus silagei</name>
    <dbReference type="NCBI Taxonomy" id="1670801"/>
    <lineage>
        <taxon>Bacteria</taxon>
        <taxon>Bacillati</taxon>
        <taxon>Bacillota</taxon>
        <taxon>Bacilli</taxon>
        <taxon>Bacillales</taxon>
        <taxon>Paenibacillaceae</taxon>
        <taxon>Paenibacillus</taxon>
    </lineage>
</organism>
<reference evidence="4 5" key="1">
    <citation type="submission" date="2021-03" db="EMBL/GenBank/DDBJ databases">
        <title>Genomic Encyclopedia of Type Strains, Phase IV (KMG-IV): sequencing the most valuable type-strain genomes for metagenomic binning, comparative biology and taxonomic classification.</title>
        <authorList>
            <person name="Goeker M."/>
        </authorList>
    </citation>
    <scope>NUCLEOTIDE SEQUENCE [LARGE SCALE GENOMIC DNA]</scope>
    <source>
        <strain evidence="4 5">DSM 101953</strain>
    </source>
</reference>
<keyword evidence="1" id="KW-0808">Transferase</keyword>
<accession>A0ABS4NU28</accession>
<dbReference type="Gene3D" id="3.40.630.30">
    <property type="match status" value="1"/>
</dbReference>
<dbReference type="RefSeq" id="WP_209875677.1">
    <property type="nucleotide sequence ID" value="NZ_JAGGLV010000012.1"/>
</dbReference>
<dbReference type="PANTHER" id="PTHR43800:SF1">
    <property type="entry name" value="PEPTIDYL-LYSINE N-ACETYLTRANSFERASE YJAB"/>
    <property type="match status" value="1"/>
</dbReference>
<dbReference type="Proteomes" id="UP000773462">
    <property type="component" value="Unassembled WGS sequence"/>
</dbReference>
<dbReference type="PROSITE" id="PS51186">
    <property type="entry name" value="GNAT"/>
    <property type="match status" value="1"/>
</dbReference>
<dbReference type="EMBL" id="JAGGLV010000012">
    <property type="protein sequence ID" value="MBP2113563.1"/>
    <property type="molecule type" value="Genomic_DNA"/>
</dbReference>
<dbReference type="CDD" id="cd04301">
    <property type="entry name" value="NAT_SF"/>
    <property type="match status" value="1"/>
</dbReference>
<sequence length="161" mass="18736">MKQSEVTLSKATLEDAADIHAMQLQAFLPLLEKYQDYETNPANETLERLVERMNQDFVDYYIIRNAGNAVGSMRVKKTDEHHYWLGQLCVVPQSQSQGIAQQAFARIEEIYSDAKTWGLATVVQEERNCYLYEKLGYRRTGETQQINDRLTLCFYEKKLVK</sequence>
<dbReference type="InterPro" id="IPR016181">
    <property type="entry name" value="Acyl_CoA_acyltransferase"/>
</dbReference>
<protein>
    <submittedName>
        <fullName evidence="4">N-acetylglutamate synthase-like GNAT family acetyltransferase</fullName>
    </submittedName>
</protein>
<comment type="caution">
    <text evidence="4">The sequence shown here is derived from an EMBL/GenBank/DDBJ whole genome shotgun (WGS) entry which is preliminary data.</text>
</comment>
<evidence type="ECO:0000259" key="3">
    <source>
        <dbReference type="PROSITE" id="PS51186"/>
    </source>
</evidence>
<proteinExistence type="predicted"/>
<gene>
    <name evidence="4" type="ORF">J2Z70_003724</name>
</gene>
<dbReference type="InterPro" id="IPR000182">
    <property type="entry name" value="GNAT_dom"/>
</dbReference>
<keyword evidence="2" id="KW-0012">Acyltransferase</keyword>
<dbReference type="Pfam" id="PF00583">
    <property type="entry name" value="Acetyltransf_1"/>
    <property type="match status" value="1"/>
</dbReference>
<dbReference type="SUPFAM" id="SSF55729">
    <property type="entry name" value="Acyl-CoA N-acyltransferases (Nat)"/>
    <property type="match status" value="1"/>
</dbReference>
<feature type="domain" description="N-acetyltransferase" evidence="3">
    <location>
        <begin position="6"/>
        <end position="161"/>
    </location>
</feature>
<evidence type="ECO:0000313" key="4">
    <source>
        <dbReference type="EMBL" id="MBP2113563.1"/>
    </source>
</evidence>
<evidence type="ECO:0000313" key="5">
    <source>
        <dbReference type="Proteomes" id="UP000773462"/>
    </source>
</evidence>
<keyword evidence="5" id="KW-1185">Reference proteome</keyword>
<dbReference type="PANTHER" id="PTHR43800">
    <property type="entry name" value="PEPTIDYL-LYSINE N-ACETYLTRANSFERASE YJAB"/>
    <property type="match status" value="1"/>
</dbReference>